<evidence type="ECO:0000313" key="1">
    <source>
        <dbReference type="EMBL" id="TWI26975.1"/>
    </source>
</evidence>
<organism evidence="1 2">
    <name type="scientific">Mesorhizobium tianshanense</name>
    <dbReference type="NCBI Taxonomy" id="39844"/>
    <lineage>
        <taxon>Bacteria</taxon>
        <taxon>Pseudomonadati</taxon>
        <taxon>Pseudomonadota</taxon>
        <taxon>Alphaproteobacteria</taxon>
        <taxon>Hyphomicrobiales</taxon>
        <taxon>Phyllobacteriaceae</taxon>
        <taxon>Mesorhizobium</taxon>
    </lineage>
</organism>
<reference evidence="1 2" key="1">
    <citation type="journal article" date="2015" name="Stand. Genomic Sci.">
        <title>Genomic Encyclopedia of Bacterial and Archaeal Type Strains, Phase III: the genomes of soil and plant-associated and newly described type strains.</title>
        <authorList>
            <person name="Whitman W.B."/>
            <person name="Woyke T."/>
            <person name="Klenk H.P."/>
            <person name="Zhou Y."/>
            <person name="Lilburn T.G."/>
            <person name="Beck B.J."/>
            <person name="De Vos P."/>
            <person name="Vandamme P."/>
            <person name="Eisen J.A."/>
            <person name="Garrity G."/>
            <person name="Hugenholtz P."/>
            <person name="Kyrpides N.C."/>
        </authorList>
    </citation>
    <scope>NUCLEOTIDE SEQUENCE [LARGE SCALE GENOMIC DNA]</scope>
    <source>
        <strain evidence="1 2">CGMCC 1.2546</strain>
    </source>
</reference>
<keyword evidence="2" id="KW-1185">Reference proteome</keyword>
<dbReference type="EMBL" id="VLKT01000044">
    <property type="protein sequence ID" value="TWI26975.1"/>
    <property type="molecule type" value="Genomic_DNA"/>
</dbReference>
<evidence type="ECO:0000313" key="2">
    <source>
        <dbReference type="Proteomes" id="UP000317122"/>
    </source>
</evidence>
<sequence length="157" mass="19143">MIRLRAFDVFQGRKVYCVCLTKGYWSPDFYAVTQKLPSAFSAVNLWLKKHSSEARFYSLIGKVYYEFYFTDFMAYRFLRERVQLLYGSPEPYLRYSVHTVARFMYRVDDYARLVQHLGYEINYTDKRMSAERDYSISLGYDNPQPARFRYLYWKFRQ</sequence>
<protein>
    <submittedName>
        <fullName evidence="1">Uncharacterized protein</fullName>
    </submittedName>
</protein>
<accession>A0A562N488</accession>
<comment type="caution">
    <text evidence="1">The sequence shown here is derived from an EMBL/GenBank/DDBJ whole genome shotgun (WGS) entry which is preliminary data.</text>
</comment>
<proteinExistence type="predicted"/>
<dbReference type="AlphaFoldDB" id="A0A562N488"/>
<dbReference type="Proteomes" id="UP000317122">
    <property type="component" value="Unassembled WGS sequence"/>
</dbReference>
<gene>
    <name evidence="1" type="ORF">IQ26_05671</name>
</gene>
<name>A0A562N488_9HYPH</name>